<dbReference type="GO" id="GO:0042834">
    <property type="term" value="F:peptidoglycan binding"/>
    <property type="evidence" value="ECO:0007669"/>
    <property type="project" value="InterPro"/>
</dbReference>
<sequence>MTDARLASQDFSSLASSPPSSAVLRAGARHLRFGLGLAMMGLLAACAGHHSHLSASQQAVQYKDNARGSYAPPGPPDDPWGPYVVAASGRFDVPQSWIRSVIHVESGGNEYINGQLVTSGPGAMGLMQLMPDTYQELEAQYGLGDDPYNPRDNIMAGTAYLREMYDLFGSPGFLAAYNAGPQRLNQYLTDGRPLPSETTHYLAMIEPHIQGDMPGGRSPADQFAMNSMTAPSAAPYNGGGASDPNSLANTGGGLVGGGAGYLGGSGSHGGGAAMVAMNQVPASAPIIPASDDSATDALNDQQVTNHSAGLLANGGGAVPADLMVASNDPRPTPAQVDQQEASADAAVANGQANVPAIQQAANYQPAVGGYQPAVVEQSAVAAAPLPAVQPTFQVAPSYQNQAAPAATVPSGTYLAQNTPAPAAPTYTRPRVIAAGGVQDLSSEMNAPRTSAVYQPRAATGLHLIAPAEADPMPPLAGGAQAGGWGIQVGAYGSASDARHAVEVARHAERYQLASAHSIVMPVQVSQHTLYRARLAGLSQNAAVNACQGIRGRSPCMVLSPDAIGD</sequence>
<dbReference type="PANTHER" id="PTHR37423">
    <property type="entry name" value="SOLUBLE LYTIC MUREIN TRANSGLYCOSYLASE-RELATED"/>
    <property type="match status" value="1"/>
</dbReference>
<accession>A0A964E6X7</accession>
<keyword evidence="7" id="KW-1185">Reference proteome</keyword>
<dbReference type="Pfam" id="PF01464">
    <property type="entry name" value="SLT"/>
    <property type="match status" value="1"/>
</dbReference>
<proteinExistence type="inferred from homology"/>
<feature type="domain" description="SPOR" evidence="5">
    <location>
        <begin position="481"/>
        <end position="556"/>
    </location>
</feature>
<dbReference type="CDD" id="cd00254">
    <property type="entry name" value="LT-like"/>
    <property type="match status" value="1"/>
</dbReference>
<evidence type="ECO:0000313" key="6">
    <source>
        <dbReference type="EMBL" id="MCB8883458.1"/>
    </source>
</evidence>
<comment type="caution">
    <text evidence="6">The sequence shown here is derived from an EMBL/GenBank/DDBJ whole genome shotgun (WGS) entry which is preliminary data.</text>
</comment>
<evidence type="ECO:0000256" key="2">
    <source>
        <dbReference type="ARBA" id="ARBA00009387"/>
    </source>
</evidence>
<name>A0A964E6X7_9PROT</name>
<dbReference type="InterPro" id="IPR023346">
    <property type="entry name" value="Lysozyme-like_dom_sf"/>
</dbReference>
<evidence type="ECO:0000313" key="7">
    <source>
        <dbReference type="Proteomes" id="UP000721844"/>
    </source>
</evidence>
<dbReference type="PANTHER" id="PTHR37423:SF2">
    <property type="entry name" value="MEMBRANE-BOUND LYTIC MUREIN TRANSGLYCOSYLASE C"/>
    <property type="match status" value="1"/>
</dbReference>
<dbReference type="InterPro" id="IPR007730">
    <property type="entry name" value="SPOR-like_dom"/>
</dbReference>
<feature type="domain" description="Transglycosylase SLT" evidence="4">
    <location>
        <begin position="84"/>
        <end position="188"/>
    </location>
</feature>
<evidence type="ECO:0000256" key="1">
    <source>
        <dbReference type="ARBA" id="ARBA00007734"/>
    </source>
</evidence>
<reference evidence="6 7" key="1">
    <citation type="journal article" date="2021" name="Microorganisms">
        <title>Acidisoma silvae sp. nov. and Acidisomacellulosilytica sp. nov., Two Acidophilic Bacteria Isolated from Decaying Wood, Hydrolyzing Cellulose and Producing Poly-3-hydroxybutyrate.</title>
        <authorList>
            <person name="Mieszkin S."/>
            <person name="Pouder E."/>
            <person name="Uroz S."/>
            <person name="Simon-Colin C."/>
            <person name="Alain K."/>
        </authorList>
    </citation>
    <scope>NUCLEOTIDE SEQUENCE [LARGE SCALE GENOMIC DNA]</scope>
    <source>
        <strain evidence="6 7">HW T5.17</strain>
    </source>
</reference>
<dbReference type="RefSeq" id="WP_406566295.1">
    <property type="nucleotide sequence ID" value="NZ_JAESVA010000013.1"/>
</dbReference>
<evidence type="ECO:0000259" key="5">
    <source>
        <dbReference type="Pfam" id="PF05036"/>
    </source>
</evidence>
<evidence type="ECO:0000256" key="3">
    <source>
        <dbReference type="SAM" id="MobiDB-lite"/>
    </source>
</evidence>
<dbReference type="Proteomes" id="UP000721844">
    <property type="component" value="Unassembled WGS sequence"/>
</dbReference>
<feature type="region of interest" description="Disordered" evidence="3">
    <location>
        <begin position="1"/>
        <end position="20"/>
    </location>
</feature>
<organism evidence="6 7">
    <name type="scientific">Acidisoma cellulosilyticum</name>
    <dbReference type="NCBI Taxonomy" id="2802395"/>
    <lineage>
        <taxon>Bacteria</taxon>
        <taxon>Pseudomonadati</taxon>
        <taxon>Pseudomonadota</taxon>
        <taxon>Alphaproteobacteria</taxon>
        <taxon>Acetobacterales</taxon>
        <taxon>Acidocellaceae</taxon>
        <taxon>Acidisoma</taxon>
    </lineage>
</organism>
<dbReference type="Pfam" id="PF05036">
    <property type="entry name" value="SPOR"/>
    <property type="match status" value="1"/>
</dbReference>
<comment type="similarity">
    <text evidence="2">Belongs to the virb1 family.</text>
</comment>
<dbReference type="EMBL" id="JAESVA010000013">
    <property type="protein sequence ID" value="MCB8883458.1"/>
    <property type="molecule type" value="Genomic_DNA"/>
</dbReference>
<dbReference type="Gene3D" id="1.10.530.10">
    <property type="match status" value="1"/>
</dbReference>
<dbReference type="InterPro" id="IPR008258">
    <property type="entry name" value="Transglycosylase_SLT_dom_1"/>
</dbReference>
<protein>
    <submittedName>
        <fullName evidence="6">Transglycosylase SLT domain-containing protein</fullName>
    </submittedName>
</protein>
<gene>
    <name evidence="6" type="ORF">ACELLULO517_24635</name>
</gene>
<dbReference type="AlphaFoldDB" id="A0A964E6X7"/>
<comment type="similarity">
    <text evidence="1">Belongs to the transglycosylase Slt family.</text>
</comment>
<dbReference type="SUPFAM" id="SSF53955">
    <property type="entry name" value="Lysozyme-like"/>
    <property type="match status" value="1"/>
</dbReference>
<evidence type="ECO:0000259" key="4">
    <source>
        <dbReference type="Pfam" id="PF01464"/>
    </source>
</evidence>